<feature type="compositionally biased region" description="Low complexity" evidence="5">
    <location>
        <begin position="68"/>
        <end position="79"/>
    </location>
</feature>
<dbReference type="PANTHER" id="PTHR24217:SF0">
    <property type="entry name" value="PDZ DOMAIN-CONTAINING PROTEIN"/>
    <property type="match status" value="1"/>
</dbReference>
<evidence type="ECO:0000256" key="1">
    <source>
        <dbReference type="ARBA" id="ARBA00004496"/>
    </source>
</evidence>
<evidence type="ECO:0000256" key="3">
    <source>
        <dbReference type="ARBA" id="ARBA00022553"/>
    </source>
</evidence>
<organism evidence="6 7">
    <name type="scientific">Portunus trituberculatus</name>
    <name type="common">Swimming crab</name>
    <name type="synonym">Neptunus trituberculatus</name>
    <dbReference type="NCBI Taxonomy" id="210409"/>
    <lineage>
        <taxon>Eukaryota</taxon>
        <taxon>Metazoa</taxon>
        <taxon>Ecdysozoa</taxon>
        <taxon>Arthropoda</taxon>
        <taxon>Crustacea</taxon>
        <taxon>Multicrustacea</taxon>
        <taxon>Malacostraca</taxon>
        <taxon>Eumalacostraca</taxon>
        <taxon>Eucarida</taxon>
        <taxon>Decapoda</taxon>
        <taxon>Pleocyemata</taxon>
        <taxon>Brachyura</taxon>
        <taxon>Eubrachyura</taxon>
        <taxon>Portunoidea</taxon>
        <taxon>Portunidae</taxon>
        <taxon>Portuninae</taxon>
        <taxon>Portunus</taxon>
    </lineage>
</organism>
<dbReference type="PANTHER" id="PTHR24217">
    <property type="entry name" value="PUTATIVE-RELATED"/>
    <property type="match status" value="1"/>
</dbReference>
<dbReference type="GO" id="GO:0015629">
    <property type="term" value="C:actin cytoskeleton"/>
    <property type="evidence" value="ECO:0007669"/>
    <property type="project" value="TreeGrafter"/>
</dbReference>
<evidence type="ECO:0000256" key="2">
    <source>
        <dbReference type="ARBA" id="ARBA00022490"/>
    </source>
</evidence>
<keyword evidence="2" id="KW-0963">Cytoplasm</keyword>
<keyword evidence="3" id="KW-0597">Phosphoprotein</keyword>
<gene>
    <name evidence="6" type="ORF">E2C01_051101</name>
</gene>
<accession>A0A5B7GJA3</accession>
<dbReference type="GO" id="GO:0032233">
    <property type="term" value="P:positive regulation of actin filament bundle assembly"/>
    <property type="evidence" value="ECO:0007669"/>
    <property type="project" value="TreeGrafter"/>
</dbReference>
<dbReference type="EMBL" id="VSRR010014526">
    <property type="protein sequence ID" value="MPC57128.1"/>
    <property type="molecule type" value="Genomic_DNA"/>
</dbReference>
<comment type="similarity">
    <text evidence="4">Belongs to the synaptopodin family.</text>
</comment>
<feature type="region of interest" description="Disordered" evidence="5">
    <location>
        <begin position="68"/>
        <end position="124"/>
    </location>
</feature>
<dbReference type="GO" id="GO:0005634">
    <property type="term" value="C:nucleus"/>
    <property type="evidence" value="ECO:0007669"/>
    <property type="project" value="TreeGrafter"/>
</dbReference>
<dbReference type="InterPro" id="IPR051976">
    <property type="entry name" value="Synaptopodin_domain"/>
</dbReference>
<dbReference type="OrthoDB" id="300641at2759"/>
<dbReference type="Proteomes" id="UP000324222">
    <property type="component" value="Unassembled WGS sequence"/>
</dbReference>
<comment type="caution">
    <text evidence="6">The sequence shown here is derived from an EMBL/GenBank/DDBJ whole genome shotgun (WGS) entry which is preliminary data.</text>
</comment>
<evidence type="ECO:0000256" key="5">
    <source>
        <dbReference type="SAM" id="MobiDB-lite"/>
    </source>
</evidence>
<evidence type="ECO:0000313" key="7">
    <source>
        <dbReference type="Proteomes" id="UP000324222"/>
    </source>
</evidence>
<dbReference type="AlphaFoldDB" id="A0A5B7GJA3"/>
<feature type="compositionally biased region" description="Gly residues" evidence="5">
    <location>
        <begin position="113"/>
        <end position="124"/>
    </location>
</feature>
<dbReference type="GO" id="GO:0030018">
    <property type="term" value="C:Z disc"/>
    <property type="evidence" value="ECO:0007669"/>
    <property type="project" value="TreeGrafter"/>
</dbReference>
<protein>
    <submittedName>
        <fullName evidence="6">Uncharacterized protein</fullName>
    </submittedName>
</protein>
<comment type="subcellular location">
    <subcellularLocation>
        <location evidence="1">Cytoplasm</location>
    </subcellularLocation>
</comment>
<proteinExistence type="inferred from homology"/>
<sequence>MKLLMSPKGVQDFHAVQEHYQTLMEQAVPTSPEVGKIVAEVQSPTGKGAELFAKRKKRMDKFIVDETTVQKAQTTTRTPQPQPQPVVTDDLNMKKSAVEQRNRQQQQIMVSAGGSGGGGGGGGV</sequence>
<reference evidence="6 7" key="1">
    <citation type="submission" date="2019-05" db="EMBL/GenBank/DDBJ databases">
        <title>Another draft genome of Portunus trituberculatus and its Hox gene families provides insights of decapod evolution.</title>
        <authorList>
            <person name="Jeong J.-H."/>
            <person name="Song I."/>
            <person name="Kim S."/>
            <person name="Choi T."/>
            <person name="Kim D."/>
            <person name="Ryu S."/>
            <person name="Kim W."/>
        </authorList>
    </citation>
    <scope>NUCLEOTIDE SEQUENCE [LARGE SCALE GENOMIC DNA]</scope>
    <source>
        <tissue evidence="6">Muscle</tissue>
    </source>
</reference>
<keyword evidence="7" id="KW-1185">Reference proteome</keyword>
<dbReference type="GO" id="GO:0003779">
    <property type="term" value="F:actin binding"/>
    <property type="evidence" value="ECO:0007669"/>
    <property type="project" value="TreeGrafter"/>
</dbReference>
<feature type="compositionally biased region" description="Basic and acidic residues" evidence="5">
    <location>
        <begin position="91"/>
        <end position="102"/>
    </location>
</feature>
<evidence type="ECO:0000256" key="4">
    <source>
        <dbReference type="ARBA" id="ARBA00038161"/>
    </source>
</evidence>
<evidence type="ECO:0000313" key="6">
    <source>
        <dbReference type="EMBL" id="MPC57128.1"/>
    </source>
</evidence>
<name>A0A5B7GJA3_PORTR</name>